<evidence type="ECO:0000259" key="19">
    <source>
        <dbReference type="PROSITE" id="PS51465"/>
    </source>
</evidence>
<feature type="domain" description="Kazal-like" evidence="19">
    <location>
        <begin position="147"/>
        <end position="201"/>
    </location>
</feature>
<dbReference type="InterPro" id="IPR050653">
    <property type="entry name" value="Prot_Inhib_GrowthFact_Antg"/>
</dbReference>
<evidence type="ECO:0000256" key="9">
    <source>
        <dbReference type="ARBA" id="ARBA00022900"/>
    </source>
</evidence>
<dbReference type="SMART" id="SM00280">
    <property type="entry name" value="KAZAL"/>
    <property type="match status" value="9"/>
</dbReference>
<feature type="domain" description="Laminin G" evidence="16">
    <location>
        <begin position="1215"/>
        <end position="1393"/>
    </location>
</feature>
<evidence type="ECO:0000256" key="6">
    <source>
        <dbReference type="ARBA" id="ARBA00022737"/>
    </source>
</evidence>
<feature type="disulfide bond" evidence="14">
    <location>
        <begin position="856"/>
        <end position="865"/>
    </location>
</feature>
<feature type="domain" description="Kazal-like" evidence="19">
    <location>
        <begin position="586"/>
        <end position="637"/>
    </location>
</feature>
<dbReference type="PROSITE" id="PS50027">
    <property type="entry name" value="EGF_LAM_2"/>
    <property type="match status" value="2"/>
</dbReference>
<dbReference type="GO" id="GO:0005604">
    <property type="term" value="C:basement membrane"/>
    <property type="evidence" value="ECO:0007669"/>
    <property type="project" value="UniProtKB-SubCell"/>
</dbReference>
<evidence type="ECO:0000256" key="3">
    <source>
        <dbReference type="ARBA" id="ARBA00022530"/>
    </source>
</evidence>
<feature type="domain" description="Kazal-like" evidence="19">
    <location>
        <begin position="960"/>
        <end position="1016"/>
    </location>
</feature>
<evidence type="ECO:0000256" key="8">
    <source>
        <dbReference type="ARBA" id="ARBA00022869"/>
    </source>
</evidence>
<evidence type="ECO:0000256" key="14">
    <source>
        <dbReference type="PROSITE-ProRule" id="PRU00460"/>
    </source>
</evidence>
<keyword evidence="4" id="KW-0646">Protease inhibitor</keyword>
<feature type="domain" description="Laminin EGF-like" evidence="18">
    <location>
        <begin position="888"/>
        <end position="935"/>
    </location>
</feature>
<evidence type="ECO:0000259" key="18">
    <source>
        <dbReference type="PROSITE" id="PS50027"/>
    </source>
</evidence>
<feature type="domain" description="EGF-like" evidence="17">
    <location>
        <begin position="1662"/>
        <end position="1700"/>
    </location>
</feature>
<dbReference type="CDD" id="cd00104">
    <property type="entry name" value="KAZAL_FS"/>
    <property type="match status" value="7"/>
</dbReference>
<feature type="disulfide bond" evidence="14">
    <location>
        <begin position="888"/>
        <end position="900"/>
    </location>
</feature>
<dbReference type="Gene3D" id="2.10.25.10">
    <property type="entry name" value="Laminin"/>
    <property type="match status" value="6"/>
</dbReference>
<dbReference type="SUPFAM" id="SSF49899">
    <property type="entry name" value="Concanavalin A-like lectins/glucanases"/>
    <property type="match status" value="3"/>
</dbReference>
<dbReference type="Gene3D" id="2.60.120.200">
    <property type="match status" value="3"/>
</dbReference>
<keyword evidence="9" id="KW-0722">Serine protease inhibitor</keyword>
<feature type="disulfide bond" evidence="14">
    <location>
        <begin position="837"/>
        <end position="854"/>
    </location>
</feature>
<keyword evidence="15" id="KW-0812">Transmembrane</keyword>
<evidence type="ECO:0000313" key="20">
    <source>
        <dbReference type="EMBL" id="KAL3289355.1"/>
    </source>
</evidence>
<name>A0ABD2PFW0_9CUCU</name>
<dbReference type="InterPro" id="IPR001791">
    <property type="entry name" value="Laminin_G"/>
</dbReference>
<dbReference type="SMART" id="SM00179">
    <property type="entry name" value="EGF_CA"/>
    <property type="match status" value="4"/>
</dbReference>
<evidence type="ECO:0008006" key="22">
    <source>
        <dbReference type="Google" id="ProtNLM"/>
    </source>
</evidence>
<evidence type="ECO:0000256" key="5">
    <source>
        <dbReference type="ARBA" id="ARBA00022729"/>
    </source>
</evidence>
<dbReference type="InterPro" id="IPR003884">
    <property type="entry name" value="FacI_MAC"/>
</dbReference>
<dbReference type="SMART" id="SM00274">
    <property type="entry name" value="FOLN"/>
    <property type="match status" value="9"/>
</dbReference>
<keyword evidence="11" id="KW-0325">Glycoprotein</keyword>
<dbReference type="InterPro" id="IPR002350">
    <property type="entry name" value="Kazal_dom"/>
</dbReference>
<dbReference type="PROSITE" id="PS50025">
    <property type="entry name" value="LAM_G_DOMAIN"/>
    <property type="match status" value="3"/>
</dbReference>
<keyword evidence="10 13" id="KW-1015">Disulfide bond</keyword>
<sequence>MRYKQEPCGNVVASYGIYGNSAEHHDEDGFVPATNAYQKVIRNPPDDNKILKSSNGMESGTIDSQSCGWCLSPSSAASTPVRDSCFFSWCRPTLMLLLLILFIIIFVFISGILLYYNYLVHKPRLHIIEEPCEKTFCAWGAHCITGIDGRALCQCPTECRKEVAYVCGSDGKTYENHCELRVASCKARQNTYVKYQGKCEQNDPCREKFCNFGAKCVVLPDGHNASCICPSTCPNYGDHVTSRPVCGSDGVTYNNQCELQQAACTSNANITVKFPGKCDPCAGVKCTEPEVCQLDSHRNPICRCGDTCPLEFTPVCGSDGKTYSNECTLRQEACRRRKSLNIIYRGKCSSGINPCASVLCSIGEECSINKFGIAHCECPQSCEPVMRPVCTKEGRTFPSECEMQRAACLSRTPMEIVYRGVCGEKGPCSEHICQFGSTCIEKAGQPYCECPVCPAEFAPVCGSDGISYGNECKLRLEGCKHRRDIRVLYDGPCNGCEKNACDFYSSCEADGTSEGKCVCSKVCQNVKLNNGTVCGTDGVTYSSECELRLTSCKLQQFILLAYKGTCDLCQGVKCKYGARCEAGNCVCPTNCEDSGVEPVCASNMMTFPNECELQKATCLQTDNSPQLTVVFYGDCREKFSVEGTYNTTQTGTVTTEAARSNETDVSNTNSEKEACKDIHCDFEATCELGKENFPRCTCQFDCAAAELQSPPRPICASDLRIYPSLCAMKMEACQSQKELRLRPLELCQGMEVKPCRGEKPLTDPLTGKELDCGSGPSRKDCPSGSYCHQTVRFSRCCRKDAHFYEQTCENSWYGCCPNTNIPAQGPNNFGCPTSCGCNKLGSFSDSCAPENPQCKCRPGVGGQKCDRCEPGYWGLPKISSGHLGCIPCGCSAFGSVREDCEQMTGRCVCRPGVQGQKCTICTSHNKILGPNGCVSADVATEIASSCKDLTCYFGAICVEKNGAALCECHSKCVADENDQIVCGSDGQSYPNACQLKQVACRLQKDIVLQAFGACKDNGLVSTDGPAHHYTPLQFTEPDETNSLSKSTRHLLAPDPRYYYERTGSSFGRPAQAVSYPAEFGLTPSKHKPSGSHRNLFDINVDRFDPSYKPTPATVHVITALVGDICSDDSDCIIVNSQCVQEACICKHDFVESNDRRECLEQNTNAAVDELHDACSSFPCQHEGTCIDLAGGTYVCVCHGNFTGSTCENEIEKVHYDVPAFHGTSYIQLKPLKAYYKLSIEIEFKSYTYDGVLLYNQQKYDGSGDFVSLALINGHVEFKYDLGNGPVLIRSVNKIKLAKFHKVVIKRYHRDGLLKLDNEEDIGGQSKGNLKALDLLDDTYLGFIPTNYSQIFKNIGIKKGFQGCISRFEVGRHRLSLHANKDERIVRTKNLYDCNDKPCMANPCLNNGTCLDLEESLFSCKCDESYRGEICEQFQNPCLSHPCTAGATCTQIGEDNYVCKCPPERIGRLCDIDIRKIIIPEFRGSSYIKYPINEDLKTSFNVEIIFMPVSLNGLLLYSGQNKNGQGDFISLNLVRGHLEFRFNLGSGIANLTTRDVIETGKWYSVHISRKGREGILRLDNTSVAYGFSGIPMTDLNLDLPLFIGYVSSWKYIHKLSGVSKGFRGAIQKVLLNGKSLPINTQLEDCFSVFSNRNSCSVDVGVYDGTPCPLRNNPCQNDGICSPHMDTFKCKCHSRFRGKFCQIPQKKTYSVKFKGATFLQYKHNHIKSDIISSEYYDNEEEDYYILNEDKSNNTNNELLYEDNNEFDGAERRKPERWNKYEIKFKTYASDGLLLWRCKNKNMKQNYFAISLVDGFVELSYNLGTVTEAFSIRSNVKVNDGEWHTIQVQRRKRIGFISVDNYPTIKGTSPHGAAVLHTNAKLWIGGVSTLPMDLPSSYYKGFVGCIQYILINGKLLDMLSSIGNINYHYCQENEVQ</sequence>
<dbReference type="GO" id="GO:0048513">
    <property type="term" value="P:animal organ development"/>
    <property type="evidence" value="ECO:0007669"/>
    <property type="project" value="UniProtKB-ARBA"/>
</dbReference>
<dbReference type="PRINTS" id="PR00011">
    <property type="entry name" value="EGFLAMININ"/>
</dbReference>
<feature type="domain" description="Kazal-like" evidence="19">
    <location>
        <begin position="518"/>
        <end position="568"/>
    </location>
</feature>
<dbReference type="PROSITE" id="PS50026">
    <property type="entry name" value="EGF_3"/>
    <property type="match status" value="4"/>
</dbReference>
<evidence type="ECO:0000256" key="7">
    <source>
        <dbReference type="ARBA" id="ARBA00022782"/>
    </source>
</evidence>
<dbReference type="InterPro" id="IPR002049">
    <property type="entry name" value="LE_dom"/>
</dbReference>
<evidence type="ECO:0000313" key="21">
    <source>
        <dbReference type="Proteomes" id="UP001516400"/>
    </source>
</evidence>
<evidence type="ECO:0000256" key="1">
    <source>
        <dbReference type="ARBA" id="ARBA00004302"/>
    </source>
</evidence>
<feature type="disulfide bond" evidence="13">
    <location>
        <begin position="1460"/>
        <end position="1469"/>
    </location>
</feature>
<feature type="disulfide bond" evidence="14">
    <location>
        <begin position="890"/>
        <end position="907"/>
    </location>
</feature>
<comment type="caution">
    <text evidence="20">The sequence shown here is derived from an EMBL/GenBank/DDBJ whole genome shotgun (WGS) entry which is preliminary data.</text>
</comment>
<keyword evidence="7" id="KW-0221">Differentiation</keyword>
<feature type="disulfide bond" evidence="14">
    <location>
        <begin position="835"/>
        <end position="847"/>
    </location>
</feature>
<protein>
    <recommendedName>
        <fullName evidence="22">Agrin</fullName>
    </recommendedName>
</protein>
<feature type="disulfide bond" evidence="13">
    <location>
        <begin position="1421"/>
        <end position="1430"/>
    </location>
</feature>
<keyword evidence="8" id="KW-0084">Basement membrane</keyword>
<feature type="domain" description="Kazal-like" evidence="19">
    <location>
        <begin position="296"/>
        <end position="350"/>
    </location>
</feature>
<feature type="domain" description="Kazal-like" evidence="19">
    <location>
        <begin position="449"/>
        <end position="495"/>
    </location>
</feature>
<dbReference type="GO" id="GO:0048731">
    <property type="term" value="P:system development"/>
    <property type="evidence" value="ECO:0007669"/>
    <property type="project" value="UniProtKB-ARBA"/>
</dbReference>
<evidence type="ECO:0000259" key="16">
    <source>
        <dbReference type="PROSITE" id="PS50025"/>
    </source>
</evidence>
<comment type="caution">
    <text evidence="13">Lacks conserved residue(s) required for the propagation of feature annotation.</text>
</comment>
<dbReference type="InterPro" id="IPR036058">
    <property type="entry name" value="Kazal_dom_sf"/>
</dbReference>
<organism evidence="20 21">
    <name type="scientific">Cryptolaemus montrouzieri</name>
    <dbReference type="NCBI Taxonomy" id="559131"/>
    <lineage>
        <taxon>Eukaryota</taxon>
        <taxon>Metazoa</taxon>
        <taxon>Ecdysozoa</taxon>
        <taxon>Arthropoda</taxon>
        <taxon>Hexapoda</taxon>
        <taxon>Insecta</taxon>
        <taxon>Pterygota</taxon>
        <taxon>Neoptera</taxon>
        <taxon>Endopterygota</taxon>
        <taxon>Coleoptera</taxon>
        <taxon>Polyphaga</taxon>
        <taxon>Cucujiformia</taxon>
        <taxon>Coccinelloidea</taxon>
        <taxon>Coccinellidae</taxon>
        <taxon>Scymninae</taxon>
        <taxon>Scymnini</taxon>
        <taxon>Cryptolaemus</taxon>
    </lineage>
</organism>
<keyword evidence="13" id="KW-0245">EGF-like domain</keyword>
<evidence type="ECO:0000256" key="13">
    <source>
        <dbReference type="PROSITE-ProRule" id="PRU00076"/>
    </source>
</evidence>
<dbReference type="SUPFAM" id="SSF100895">
    <property type="entry name" value="Kazal-type serine protease inhibitors"/>
    <property type="match status" value="9"/>
</dbReference>
<dbReference type="PROSITE" id="PS01248">
    <property type="entry name" value="EGF_LAM_1"/>
    <property type="match status" value="1"/>
</dbReference>
<dbReference type="CDD" id="cd00054">
    <property type="entry name" value="EGF_CA"/>
    <property type="match status" value="3"/>
</dbReference>
<dbReference type="SMART" id="SM00282">
    <property type="entry name" value="LamG"/>
    <property type="match status" value="3"/>
</dbReference>
<dbReference type="Pfam" id="PF00054">
    <property type="entry name" value="Laminin_G_1"/>
    <property type="match status" value="3"/>
</dbReference>
<dbReference type="FunFam" id="3.30.60.30:FF:000024">
    <property type="entry name" value="Transmembrane agrin"/>
    <property type="match status" value="4"/>
</dbReference>
<dbReference type="CDD" id="cd00055">
    <property type="entry name" value="EGF_Lam"/>
    <property type="match status" value="2"/>
</dbReference>
<dbReference type="FunFam" id="2.10.25.10:FF:000209">
    <property type="entry name" value="Laminin subunit alpha 5"/>
    <property type="match status" value="1"/>
</dbReference>
<proteinExistence type="predicted"/>
<keyword evidence="21" id="KW-1185">Reference proteome</keyword>
<keyword evidence="15" id="KW-0472">Membrane</keyword>
<dbReference type="PROSITE" id="PS00022">
    <property type="entry name" value="EGF_1"/>
    <property type="match status" value="4"/>
</dbReference>
<evidence type="ECO:0000256" key="15">
    <source>
        <dbReference type="SAM" id="Phobius"/>
    </source>
</evidence>
<evidence type="ECO:0000256" key="10">
    <source>
        <dbReference type="ARBA" id="ARBA00023157"/>
    </source>
</evidence>
<feature type="disulfide bond" evidence="13">
    <location>
        <begin position="1197"/>
        <end position="1206"/>
    </location>
</feature>
<evidence type="ECO:0000256" key="2">
    <source>
        <dbReference type="ARBA" id="ARBA00022525"/>
    </source>
</evidence>
<dbReference type="SUPFAM" id="SSF57196">
    <property type="entry name" value="EGF/Laminin"/>
    <property type="match status" value="3"/>
</dbReference>
<accession>A0ABD2PFW0</accession>
<comment type="subcellular location">
    <subcellularLocation>
        <location evidence="1">Secreted</location>
        <location evidence="1">Extracellular space</location>
        <location evidence="1">Extracellular matrix</location>
        <location evidence="1">Basement membrane</location>
    </subcellularLocation>
</comment>
<dbReference type="PROSITE" id="PS51465">
    <property type="entry name" value="KAZAL_2"/>
    <property type="match status" value="8"/>
</dbReference>
<feature type="domain" description="Kazal-like" evidence="19">
    <location>
        <begin position="361"/>
        <end position="424"/>
    </location>
</feature>
<keyword evidence="2" id="KW-0964">Secreted</keyword>
<keyword evidence="15" id="KW-1133">Transmembrane helix</keyword>
<feature type="domain" description="Laminin G" evidence="16">
    <location>
        <begin position="1476"/>
        <end position="1654"/>
    </location>
</feature>
<dbReference type="Gene3D" id="3.30.60.30">
    <property type="match status" value="9"/>
</dbReference>
<dbReference type="CDD" id="cd00110">
    <property type="entry name" value="LamG"/>
    <property type="match status" value="3"/>
</dbReference>
<feature type="domain" description="Laminin G" evidence="16">
    <location>
        <begin position="1745"/>
        <end position="1927"/>
    </location>
</feature>
<feature type="domain" description="Kazal-like" evidence="19">
    <location>
        <begin position="221"/>
        <end position="280"/>
    </location>
</feature>
<dbReference type="InterPro" id="IPR003645">
    <property type="entry name" value="Fol_N"/>
</dbReference>
<dbReference type="FunFam" id="3.30.60.30:FF:000040">
    <property type="entry name" value="Agrin, putative"/>
    <property type="match status" value="1"/>
</dbReference>
<feature type="domain" description="EGF-like" evidence="17">
    <location>
        <begin position="1170"/>
        <end position="1207"/>
    </location>
</feature>
<evidence type="ECO:0000259" key="17">
    <source>
        <dbReference type="PROSITE" id="PS50026"/>
    </source>
</evidence>
<dbReference type="GO" id="GO:0009653">
    <property type="term" value="P:anatomical structure morphogenesis"/>
    <property type="evidence" value="ECO:0007669"/>
    <property type="project" value="UniProtKB-ARBA"/>
</dbReference>
<dbReference type="Proteomes" id="UP001516400">
    <property type="component" value="Unassembled WGS sequence"/>
</dbReference>
<dbReference type="PANTHER" id="PTHR10913">
    <property type="entry name" value="FOLLISTATIN-RELATED"/>
    <property type="match status" value="1"/>
</dbReference>
<dbReference type="SMART" id="SM00181">
    <property type="entry name" value="EGF"/>
    <property type="match status" value="6"/>
</dbReference>
<evidence type="ECO:0000256" key="4">
    <source>
        <dbReference type="ARBA" id="ARBA00022690"/>
    </source>
</evidence>
<keyword evidence="3" id="KW-0272">Extracellular matrix</keyword>
<dbReference type="EMBL" id="JABFTP020000186">
    <property type="protein sequence ID" value="KAL3289355.1"/>
    <property type="molecule type" value="Genomic_DNA"/>
</dbReference>
<dbReference type="InterPro" id="IPR000742">
    <property type="entry name" value="EGF"/>
</dbReference>
<dbReference type="SMART" id="SM00180">
    <property type="entry name" value="EGF_Lam"/>
    <property type="match status" value="2"/>
</dbReference>
<feature type="domain" description="Laminin EGF-like" evidence="18">
    <location>
        <begin position="835"/>
        <end position="887"/>
    </location>
</feature>
<evidence type="ECO:0000256" key="12">
    <source>
        <dbReference type="ARBA" id="ARBA00023292"/>
    </source>
</evidence>
<dbReference type="Pfam" id="PF07648">
    <property type="entry name" value="Kazal_2"/>
    <property type="match status" value="9"/>
</dbReference>
<dbReference type="Pfam" id="PF00053">
    <property type="entry name" value="EGF_laminin"/>
    <property type="match status" value="2"/>
</dbReference>
<dbReference type="SMART" id="SM00057">
    <property type="entry name" value="FIMAC"/>
    <property type="match status" value="4"/>
</dbReference>
<dbReference type="InterPro" id="IPR013320">
    <property type="entry name" value="ConA-like_dom_sf"/>
</dbReference>
<dbReference type="GO" id="GO:0030154">
    <property type="term" value="P:cell differentiation"/>
    <property type="evidence" value="ECO:0007669"/>
    <property type="project" value="UniProtKB-KW"/>
</dbReference>
<dbReference type="Pfam" id="PF00008">
    <property type="entry name" value="EGF"/>
    <property type="match status" value="2"/>
</dbReference>
<keyword evidence="12 14" id="KW-0424">Laminin EGF-like domain</keyword>
<dbReference type="PANTHER" id="PTHR10913:SF45">
    <property type="entry name" value="FOLLISTATIN, ISOFORM A-RELATED"/>
    <property type="match status" value="1"/>
</dbReference>
<feature type="disulfide bond" evidence="14">
    <location>
        <begin position="909"/>
        <end position="918"/>
    </location>
</feature>
<feature type="transmembrane region" description="Helical" evidence="15">
    <location>
        <begin position="94"/>
        <end position="116"/>
    </location>
</feature>
<dbReference type="InterPro" id="IPR001881">
    <property type="entry name" value="EGF-like_Ca-bd_dom"/>
</dbReference>
<keyword evidence="6" id="KW-0677">Repeat</keyword>
<feature type="domain" description="EGF-like" evidence="17">
    <location>
        <begin position="1394"/>
        <end position="1431"/>
    </location>
</feature>
<evidence type="ECO:0000256" key="11">
    <source>
        <dbReference type="ARBA" id="ARBA00023180"/>
    </source>
</evidence>
<feature type="domain" description="EGF-like" evidence="17">
    <location>
        <begin position="1433"/>
        <end position="1470"/>
    </location>
</feature>
<keyword evidence="5" id="KW-0732">Signal</keyword>
<reference evidence="20 21" key="1">
    <citation type="journal article" date="2021" name="BMC Biol.">
        <title>Horizontally acquired antibacterial genes associated with adaptive radiation of ladybird beetles.</title>
        <authorList>
            <person name="Li H.S."/>
            <person name="Tang X.F."/>
            <person name="Huang Y.H."/>
            <person name="Xu Z.Y."/>
            <person name="Chen M.L."/>
            <person name="Du X.Y."/>
            <person name="Qiu B.Y."/>
            <person name="Chen P.T."/>
            <person name="Zhang W."/>
            <person name="Slipinski A."/>
            <person name="Escalona H.E."/>
            <person name="Waterhouse R.M."/>
            <person name="Zwick A."/>
            <person name="Pang H."/>
        </authorList>
    </citation>
    <scope>NUCLEOTIDE SEQUENCE [LARGE SCALE GENOMIC DNA]</scope>
    <source>
        <strain evidence="20">SYSU2018</strain>
    </source>
</reference>
<gene>
    <name evidence="20" type="ORF">HHI36_022791</name>
</gene>
<feature type="disulfide bond" evidence="13">
    <location>
        <begin position="1690"/>
        <end position="1699"/>
    </location>
</feature>